<dbReference type="EMBL" id="CP007129">
    <property type="protein sequence ID" value="AHG92300.1"/>
    <property type="molecule type" value="Genomic_DNA"/>
</dbReference>
<feature type="transmembrane region" description="Helical" evidence="7">
    <location>
        <begin position="511"/>
        <end position="532"/>
    </location>
</feature>
<feature type="domain" description="MacB-like periplasmic core" evidence="9">
    <location>
        <begin position="518"/>
        <end position="731"/>
    </location>
</feature>
<dbReference type="InterPro" id="IPR047928">
    <property type="entry name" value="Perm_prefix_1"/>
</dbReference>
<dbReference type="OrthoDB" id="9770036at2"/>
<keyword evidence="4 7" id="KW-1133">Transmembrane helix</keyword>
<keyword evidence="5 7" id="KW-0472">Membrane</keyword>
<dbReference type="GO" id="GO:0022857">
    <property type="term" value="F:transmembrane transporter activity"/>
    <property type="evidence" value="ECO:0007669"/>
    <property type="project" value="TreeGrafter"/>
</dbReference>
<feature type="transmembrane region" description="Helical" evidence="7">
    <location>
        <begin position="828"/>
        <end position="847"/>
    </location>
</feature>
<feature type="transmembrane region" description="Helical" evidence="7">
    <location>
        <begin position="773"/>
        <end position="798"/>
    </location>
</feature>
<proteinExistence type="inferred from homology"/>
<geneLocation type="plasmid" evidence="10 11">
    <name>1</name>
</geneLocation>
<dbReference type="PANTHER" id="PTHR30572">
    <property type="entry name" value="MEMBRANE COMPONENT OF TRANSPORTER-RELATED"/>
    <property type="match status" value="1"/>
</dbReference>
<feature type="domain" description="MacB-like periplasmic core" evidence="9">
    <location>
        <begin position="99"/>
        <end position="318"/>
    </location>
</feature>
<dbReference type="NCBIfam" id="TIGR03434">
    <property type="entry name" value="ADOP"/>
    <property type="match status" value="1"/>
</dbReference>
<feature type="transmembrane region" description="Helical" evidence="7">
    <location>
        <begin position="859"/>
        <end position="879"/>
    </location>
</feature>
<evidence type="ECO:0000313" key="10">
    <source>
        <dbReference type="EMBL" id="AHG92300.1"/>
    </source>
</evidence>
<reference evidence="10 11" key="1">
    <citation type="journal article" date="2014" name="Genome Announc.">
        <title>Genome Sequence and Methylome of Soil Bacterium Gemmatirosa kalamazoonensis KBS708T, a Member of the Rarely Cultivated Gemmatimonadetes Phylum.</title>
        <authorList>
            <person name="Debruyn J.M."/>
            <person name="Radosevich M."/>
            <person name="Wommack K.E."/>
            <person name="Polson S.W."/>
            <person name="Hauser L.J."/>
            <person name="Fawaz M.N."/>
            <person name="Korlach J."/>
            <person name="Tsai Y.C."/>
        </authorList>
    </citation>
    <scope>NUCLEOTIDE SEQUENCE [LARGE SCALE GENOMIC DNA]</scope>
    <source>
        <strain evidence="10 11">KBS708</strain>
        <plasmid evidence="11">Plasmid 1</plasmid>
    </source>
</reference>
<dbReference type="Pfam" id="PF12704">
    <property type="entry name" value="MacB_PCD"/>
    <property type="match status" value="2"/>
</dbReference>
<dbReference type="GO" id="GO:0005886">
    <property type="term" value="C:plasma membrane"/>
    <property type="evidence" value="ECO:0007669"/>
    <property type="project" value="UniProtKB-SubCell"/>
</dbReference>
<accession>W0RPP1</accession>
<organism evidence="10 11">
    <name type="scientific">Gemmatirosa kalamazoonensis</name>
    <dbReference type="NCBI Taxonomy" id="861299"/>
    <lineage>
        <taxon>Bacteria</taxon>
        <taxon>Pseudomonadati</taxon>
        <taxon>Gemmatimonadota</taxon>
        <taxon>Gemmatimonadia</taxon>
        <taxon>Gemmatimonadales</taxon>
        <taxon>Gemmatimonadaceae</taxon>
        <taxon>Gemmatirosa</taxon>
    </lineage>
</organism>
<keyword evidence="11" id="KW-1185">Reference proteome</keyword>
<comment type="similarity">
    <text evidence="6">Belongs to the ABC-4 integral membrane protein family.</text>
</comment>
<evidence type="ECO:0000256" key="6">
    <source>
        <dbReference type="ARBA" id="ARBA00038076"/>
    </source>
</evidence>
<evidence type="ECO:0000256" key="3">
    <source>
        <dbReference type="ARBA" id="ARBA00022692"/>
    </source>
</evidence>
<evidence type="ECO:0000259" key="8">
    <source>
        <dbReference type="Pfam" id="PF02687"/>
    </source>
</evidence>
<feature type="domain" description="ABC3 transporter permease C-terminal" evidence="8">
    <location>
        <begin position="367"/>
        <end position="485"/>
    </location>
</feature>
<dbReference type="AlphaFoldDB" id="W0RPP1"/>
<evidence type="ECO:0000259" key="9">
    <source>
        <dbReference type="Pfam" id="PF12704"/>
    </source>
</evidence>
<gene>
    <name evidence="10" type="ORF">J421_4765</name>
</gene>
<evidence type="ECO:0000256" key="2">
    <source>
        <dbReference type="ARBA" id="ARBA00022475"/>
    </source>
</evidence>
<dbReference type="InterPro" id="IPR050250">
    <property type="entry name" value="Macrolide_Exporter_MacB"/>
</dbReference>
<dbReference type="NCBIfam" id="NF038403">
    <property type="entry name" value="perm_prefix_1"/>
    <property type="match status" value="1"/>
</dbReference>
<dbReference type="KEGG" id="gba:J421_4765"/>
<feature type="domain" description="ABC3 transporter permease C-terminal" evidence="8">
    <location>
        <begin position="776"/>
        <end position="889"/>
    </location>
</feature>
<dbReference type="InterPro" id="IPR017800">
    <property type="entry name" value="ADOP"/>
</dbReference>
<evidence type="ECO:0000313" key="11">
    <source>
        <dbReference type="Proteomes" id="UP000019151"/>
    </source>
</evidence>
<dbReference type="InterPro" id="IPR025857">
    <property type="entry name" value="MacB_PCD"/>
</dbReference>
<name>W0RPP1_9BACT</name>
<dbReference type="PANTHER" id="PTHR30572:SF4">
    <property type="entry name" value="ABC TRANSPORTER PERMEASE YTRF"/>
    <property type="match status" value="1"/>
</dbReference>
<feature type="transmembrane region" description="Helical" evidence="7">
    <location>
        <begin position="364"/>
        <end position="385"/>
    </location>
</feature>
<keyword evidence="2" id="KW-1003">Cell membrane</keyword>
<sequence length="895" mass="95166">MVDRLRGLAARVADALGLRGARRRADEEFHFHVDMETEKLVAQGMRPAEARRRARALFGNMERHRAAMGVPLGRWYHDLFADLRYAARALRRAPGLAIAATLTLGVGIGLNGIVFGFVDGMLFRPVPTVHPERLVGLFTTDRGAPNTLGFDDYRDFRDRSGIFADLAAFVGVPLNLEAGAAAADMVWGEMVTPNYFAVLGMRPTLGRFFTAGDSVPGASALAVLSHESWQRRFAGDPTVVGRTVRVNGSRFTIVGVAPPGFRGMRTFSFWPELWTPAAMHDVLWPGKERVTHGRNGGWATTFGRMRDGWSAARTAEAARLFARRLAQTYPETNRDMGALLVPARTSFDNPTFAPPRILTLASSLAVFAVSCVLLVVCANLANLMLARAAARQRELAVRLSLGCSRGRLVRQLLAEAALLAAPGAALGMTALLAGPALERRMVPHLQFRVGIGAAVDHRVLLYTAAISVMAVLLFGLAPALRASRPSLVPALKAARGTAPRSHARGRLGMRAPLVVVQLALSVVLLVGGTLFVRSLRAAREIDLGFDARDRVVVSVNLGLQRYDEARARAFYRDVLARVTALPGVVDASWGFPVPFDTYGRGLRLYVDGIARSPEDQTIVLASSAVAPGFLAAMGIPLVAGRDLSADDSSGAPLRMVVSRAAAARLWPGRDPIGQRARVSGADGPEITVVGVAADAKYLSVSEAPRTYAYVPLDQHFRDQETLVVHTRQPAAAALRQIRGVLAAVDPALPTFGGGTMMQGIDNALNPGQSAASLGAVFGLAALLIAAVGLYALVAYAVAERTRELGVRIALGATPARVRALVVRSAARLGALGLAVGLVGAAGVARVLRGVLYGISPNDPATFVLVPVALGLVVLVASYVPARRATRLDPSAALRE</sequence>
<evidence type="ECO:0000256" key="7">
    <source>
        <dbReference type="SAM" id="Phobius"/>
    </source>
</evidence>
<evidence type="ECO:0000256" key="4">
    <source>
        <dbReference type="ARBA" id="ARBA00022989"/>
    </source>
</evidence>
<dbReference type="Proteomes" id="UP000019151">
    <property type="component" value="Plasmid 1"/>
</dbReference>
<feature type="transmembrane region" description="Helical" evidence="7">
    <location>
        <begin position="459"/>
        <end position="480"/>
    </location>
</feature>
<evidence type="ECO:0000256" key="5">
    <source>
        <dbReference type="ARBA" id="ARBA00023136"/>
    </source>
</evidence>
<keyword evidence="3 7" id="KW-0812">Transmembrane</keyword>
<feature type="transmembrane region" description="Helical" evidence="7">
    <location>
        <begin position="96"/>
        <end position="118"/>
    </location>
</feature>
<keyword evidence="10" id="KW-0614">Plasmid</keyword>
<dbReference type="InParanoid" id="W0RPP1"/>
<dbReference type="RefSeq" id="WP_025413647.1">
    <property type="nucleotide sequence ID" value="NZ_CP007129.1"/>
</dbReference>
<protein>
    <submittedName>
        <fullName evidence="10">Permease</fullName>
    </submittedName>
</protein>
<dbReference type="Pfam" id="PF02687">
    <property type="entry name" value="FtsX"/>
    <property type="match status" value="2"/>
</dbReference>
<comment type="subcellular location">
    <subcellularLocation>
        <location evidence="1">Cell membrane</location>
        <topology evidence="1">Multi-pass membrane protein</topology>
    </subcellularLocation>
</comment>
<dbReference type="HOGENOM" id="CLU_009433_1_0_0"/>
<dbReference type="InterPro" id="IPR003838">
    <property type="entry name" value="ABC3_permease_C"/>
</dbReference>
<evidence type="ECO:0000256" key="1">
    <source>
        <dbReference type="ARBA" id="ARBA00004651"/>
    </source>
</evidence>